<dbReference type="AlphaFoldDB" id="A0A392VZQ7"/>
<protein>
    <submittedName>
        <fullName evidence="1">Uncharacterized protein</fullName>
    </submittedName>
</protein>
<evidence type="ECO:0000313" key="1">
    <source>
        <dbReference type="EMBL" id="MCI93894.1"/>
    </source>
</evidence>
<evidence type="ECO:0000313" key="2">
    <source>
        <dbReference type="Proteomes" id="UP000265520"/>
    </source>
</evidence>
<dbReference type="EMBL" id="LXQA011341916">
    <property type="protein sequence ID" value="MCI93894.1"/>
    <property type="molecule type" value="Genomic_DNA"/>
</dbReference>
<name>A0A392VZQ7_9FABA</name>
<reference evidence="1 2" key="1">
    <citation type="journal article" date="2018" name="Front. Plant Sci.">
        <title>Red Clover (Trifolium pratense) and Zigzag Clover (T. medium) - A Picture of Genomic Similarities and Differences.</title>
        <authorList>
            <person name="Dluhosova J."/>
            <person name="Istvanek J."/>
            <person name="Nedelnik J."/>
            <person name="Repkova J."/>
        </authorList>
    </citation>
    <scope>NUCLEOTIDE SEQUENCE [LARGE SCALE GENOMIC DNA]</scope>
    <source>
        <strain evidence="2">cv. 10/8</strain>
        <tissue evidence="1">Leaf</tissue>
    </source>
</reference>
<dbReference type="Proteomes" id="UP000265520">
    <property type="component" value="Unassembled WGS sequence"/>
</dbReference>
<sequence>MSNSKSSRDHLSILPAMSGRLSNDFMS</sequence>
<organism evidence="1 2">
    <name type="scientific">Trifolium medium</name>
    <dbReference type="NCBI Taxonomy" id="97028"/>
    <lineage>
        <taxon>Eukaryota</taxon>
        <taxon>Viridiplantae</taxon>
        <taxon>Streptophyta</taxon>
        <taxon>Embryophyta</taxon>
        <taxon>Tracheophyta</taxon>
        <taxon>Spermatophyta</taxon>
        <taxon>Magnoliopsida</taxon>
        <taxon>eudicotyledons</taxon>
        <taxon>Gunneridae</taxon>
        <taxon>Pentapetalae</taxon>
        <taxon>rosids</taxon>
        <taxon>fabids</taxon>
        <taxon>Fabales</taxon>
        <taxon>Fabaceae</taxon>
        <taxon>Papilionoideae</taxon>
        <taxon>50 kb inversion clade</taxon>
        <taxon>NPAAA clade</taxon>
        <taxon>Hologalegina</taxon>
        <taxon>IRL clade</taxon>
        <taxon>Trifolieae</taxon>
        <taxon>Trifolium</taxon>
    </lineage>
</organism>
<proteinExistence type="predicted"/>
<feature type="non-terminal residue" evidence="1">
    <location>
        <position position="27"/>
    </location>
</feature>
<keyword evidence="2" id="KW-1185">Reference proteome</keyword>
<accession>A0A392VZQ7</accession>
<comment type="caution">
    <text evidence="1">The sequence shown here is derived from an EMBL/GenBank/DDBJ whole genome shotgun (WGS) entry which is preliminary data.</text>
</comment>